<feature type="domain" description="Cytochrome c" evidence="7">
    <location>
        <begin position="65"/>
        <end position="144"/>
    </location>
</feature>
<dbReference type="Proteomes" id="UP000003257">
    <property type="component" value="Unassembled WGS sequence"/>
</dbReference>
<evidence type="ECO:0000256" key="1">
    <source>
        <dbReference type="ARBA" id="ARBA00022617"/>
    </source>
</evidence>
<feature type="chain" id="PRO_5046767359" evidence="6">
    <location>
        <begin position="22"/>
        <end position="174"/>
    </location>
</feature>
<evidence type="ECO:0000256" key="2">
    <source>
        <dbReference type="ARBA" id="ARBA00022723"/>
    </source>
</evidence>
<accession>A0ABM9X1A9</accession>
<evidence type="ECO:0000313" key="9">
    <source>
        <dbReference type="Proteomes" id="UP000003257"/>
    </source>
</evidence>
<comment type="caution">
    <text evidence="8">The sequence shown here is derived from an EMBL/GenBank/DDBJ whole genome shotgun (WGS) entry which is preliminary data.</text>
</comment>
<keyword evidence="2 4" id="KW-0479">Metal-binding</keyword>
<feature type="compositionally biased region" description="Low complexity" evidence="5">
    <location>
        <begin position="33"/>
        <end position="42"/>
    </location>
</feature>
<evidence type="ECO:0000256" key="3">
    <source>
        <dbReference type="ARBA" id="ARBA00023004"/>
    </source>
</evidence>
<dbReference type="Gene3D" id="1.10.760.10">
    <property type="entry name" value="Cytochrome c-like domain"/>
    <property type="match status" value="1"/>
</dbReference>
<keyword evidence="3 4" id="KW-0408">Iron</keyword>
<evidence type="ECO:0000256" key="4">
    <source>
        <dbReference type="PROSITE-ProRule" id="PRU00433"/>
    </source>
</evidence>
<dbReference type="InterPro" id="IPR009056">
    <property type="entry name" value="Cyt_c-like_dom"/>
</dbReference>
<keyword evidence="9" id="KW-1185">Reference proteome</keyword>
<dbReference type="InterPro" id="IPR051459">
    <property type="entry name" value="Cytochrome_c-type_DH"/>
</dbReference>
<feature type="region of interest" description="Disordered" evidence="5">
    <location>
        <begin position="26"/>
        <end position="47"/>
    </location>
</feature>
<dbReference type="PANTHER" id="PTHR35008">
    <property type="entry name" value="BLL4482 PROTEIN-RELATED"/>
    <property type="match status" value="1"/>
</dbReference>
<dbReference type="InterPro" id="IPR036909">
    <property type="entry name" value="Cyt_c-like_dom_sf"/>
</dbReference>
<keyword evidence="1 4" id="KW-0349">Heme</keyword>
<dbReference type="SUPFAM" id="SSF46626">
    <property type="entry name" value="Cytochrome c"/>
    <property type="match status" value="1"/>
</dbReference>
<dbReference type="RefSeq" id="WP_007121211.1">
    <property type="nucleotide sequence ID" value="NZ_ABID01000031.1"/>
</dbReference>
<sequence length="174" mass="18747">MRQTFITAAIVGMLGTLPLYAQDDEVDTRTAQETESGETSSEVEARPQEREITAKADGGEWVEEYVSEDGEELYQSLCSGCHMADGSGAVGAGKYPALSGNPNLEFAGYATYIIINGQAAMPSFGHFLNDKQVLAITDYLQTNLGNDYEVDGTLDAVADARPAEPVDQNTEEHE</sequence>
<protein>
    <submittedName>
        <fullName evidence="8">Cytochrome C6</fullName>
    </submittedName>
</protein>
<evidence type="ECO:0000256" key="6">
    <source>
        <dbReference type="SAM" id="SignalP"/>
    </source>
</evidence>
<evidence type="ECO:0000256" key="5">
    <source>
        <dbReference type="SAM" id="MobiDB-lite"/>
    </source>
</evidence>
<dbReference type="PROSITE" id="PS51007">
    <property type="entry name" value="CYTC"/>
    <property type="match status" value="1"/>
</dbReference>
<proteinExistence type="predicted"/>
<dbReference type="EMBL" id="ABID01000031">
    <property type="protein sequence ID" value="EDQ03218.1"/>
    <property type="molecule type" value="Genomic_DNA"/>
</dbReference>
<evidence type="ECO:0000259" key="7">
    <source>
        <dbReference type="PROSITE" id="PS51007"/>
    </source>
</evidence>
<reference evidence="8 9" key="1">
    <citation type="submission" date="2007-11" db="EMBL/GenBank/DDBJ databases">
        <authorList>
            <person name="Wagner-Dobler I."/>
            <person name="Ferriera S."/>
            <person name="Johnson J."/>
            <person name="Kravitz S."/>
            <person name="Beeson K."/>
            <person name="Sutton G."/>
            <person name="Rogers Y.-H."/>
            <person name="Friedman R."/>
            <person name="Frazier M."/>
            <person name="Venter J.C."/>
        </authorList>
    </citation>
    <scope>NUCLEOTIDE SEQUENCE [LARGE SCALE GENOMIC DNA]</scope>
    <source>
        <strain evidence="8 9">HEL-45</strain>
    </source>
</reference>
<gene>
    <name evidence="8" type="ORF">OIHEL45_19466</name>
</gene>
<feature type="signal peptide" evidence="6">
    <location>
        <begin position="1"/>
        <end position="21"/>
    </location>
</feature>
<keyword evidence="6" id="KW-0732">Signal</keyword>
<dbReference type="Pfam" id="PF13442">
    <property type="entry name" value="Cytochrome_CBB3"/>
    <property type="match status" value="1"/>
</dbReference>
<organism evidence="8 9">
    <name type="scientific">Sulfitobacter indolifex HEL-45</name>
    <dbReference type="NCBI Taxonomy" id="391624"/>
    <lineage>
        <taxon>Bacteria</taxon>
        <taxon>Pseudomonadati</taxon>
        <taxon>Pseudomonadota</taxon>
        <taxon>Alphaproteobacteria</taxon>
        <taxon>Rhodobacterales</taxon>
        <taxon>Roseobacteraceae</taxon>
        <taxon>Sulfitobacter</taxon>
    </lineage>
</organism>
<dbReference type="PANTHER" id="PTHR35008:SF4">
    <property type="entry name" value="BLL4482 PROTEIN"/>
    <property type="match status" value="1"/>
</dbReference>
<name>A0ABM9X1A9_9RHOB</name>
<evidence type="ECO:0000313" key="8">
    <source>
        <dbReference type="EMBL" id="EDQ03218.1"/>
    </source>
</evidence>